<keyword evidence="1" id="KW-0472">Membrane</keyword>
<proteinExistence type="predicted"/>
<dbReference type="NCBIfam" id="NF041644">
    <property type="entry name" value="CBO0543_fam"/>
    <property type="match status" value="1"/>
</dbReference>
<keyword evidence="3" id="KW-1185">Reference proteome</keyword>
<keyword evidence="1" id="KW-1133">Transmembrane helix</keyword>
<reference evidence="2 3" key="1">
    <citation type="journal article" date="2019" name="Int. J. Syst. Evol. Microbiol.">
        <title>The Global Catalogue of Microorganisms (GCM) 10K type strain sequencing project: providing services to taxonomists for standard genome sequencing and annotation.</title>
        <authorList>
            <consortium name="The Broad Institute Genomics Platform"/>
            <consortium name="The Broad Institute Genome Sequencing Center for Infectious Disease"/>
            <person name="Wu L."/>
            <person name="Ma J."/>
        </authorList>
    </citation>
    <scope>NUCLEOTIDE SEQUENCE [LARGE SCALE GENOMIC DNA]</scope>
    <source>
        <strain evidence="2 3">JCM 12149</strain>
    </source>
</reference>
<feature type="transmembrane region" description="Helical" evidence="1">
    <location>
        <begin position="95"/>
        <end position="112"/>
    </location>
</feature>
<protein>
    <submittedName>
        <fullName evidence="2">Uncharacterized protein</fullName>
    </submittedName>
</protein>
<evidence type="ECO:0000256" key="1">
    <source>
        <dbReference type="SAM" id="Phobius"/>
    </source>
</evidence>
<dbReference type="InterPro" id="IPR048147">
    <property type="entry name" value="CBO0543-like"/>
</dbReference>
<dbReference type="Proteomes" id="UP001501459">
    <property type="component" value="Unassembled WGS sequence"/>
</dbReference>
<keyword evidence="1" id="KW-0812">Transmembrane</keyword>
<feature type="transmembrane region" description="Helical" evidence="1">
    <location>
        <begin position="29"/>
        <end position="47"/>
    </location>
</feature>
<evidence type="ECO:0000313" key="2">
    <source>
        <dbReference type="EMBL" id="GAA0427894.1"/>
    </source>
</evidence>
<sequence length="156" mass="18814">MEMMLLWLFFIIGIVLFIRSWIKHPFQEWLLCYLLAAQVAMLLGQLVVHYQLLDYPVKLFPQFESSILYEYLLLPMIIVHYYYQTSSRSSIFRMVWIALASSGILTIFEVILEKNTNLVAYMQWHWYYSLISIFLFLIIIRFLMKQIVKLDHKKDS</sequence>
<feature type="transmembrane region" description="Helical" evidence="1">
    <location>
        <begin position="6"/>
        <end position="22"/>
    </location>
</feature>
<name>A0ABN0Z1W8_9BACI</name>
<accession>A0ABN0Z1W8</accession>
<dbReference type="EMBL" id="BAAADM010000002">
    <property type="protein sequence ID" value="GAA0427894.1"/>
    <property type="molecule type" value="Genomic_DNA"/>
</dbReference>
<feature type="transmembrane region" description="Helical" evidence="1">
    <location>
        <begin position="124"/>
        <end position="144"/>
    </location>
</feature>
<organism evidence="2 3">
    <name type="scientific">Lentibacillus halophilus</name>
    <dbReference type="NCBI Taxonomy" id="295065"/>
    <lineage>
        <taxon>Bacteria</taxon>
        <taxon>Bacillati</taxon>
        <taxon>Bacillota</taxon>
        <taxon>Bacilli</taxon>
        <taxon>Bacillales</taxon>
        <taxon>Bacillaceae</taxon>
        <taxon>Lentibacillus</taxon>
    </lineage>
</organism>
<gene>
    <name evidence="2" type="ORF">GCM10008983_00160</name>
</gene>
<evidence type="ECO:0000313" key="3">
    <source>
        <dbReference type="Proteomes" id="UP001501459"/>
    </source>
</evidence>
<comment type="caution">
    <text evidence="2">The sequence shown here is derived from an EMBL/GenBank/DDBJ whole genome shotgun (WGS) entry which is preliminary data.</text>
</comment>
<feature type="transmembrane region" description="Helical" evidence="1">
    <location>
        <begin position="67"/>
        <end position="83"/>
    </location>
</feature>
<dbReference type="RefSeq" id="WP_343750356.1">
    <property type="nucleotide sequence ID" value="NZ_BAAADM010000002.1"/>
</dbReference>